<feature type="region of interest" description="Disordered" evidence="1">
    <location>
        <begin position="228"/>
        <end position="255"/>
    </location>
</feature>
<evidence type="ECO:0000256" key="1">
    <source>
        <dbReference type="SAM" id="MobiDB-lite"/>
    </source>
</evidence>
<feature type="region of interest" description="Disordered" evidence="1">
    <location>
        <begin position="164"/>
        <end position="195"/>
    </location>
</feature>
<sequence>MAPTHAKSWILTTSQDYQPGGSLSLGQVLLDPGNPAGALISTGAIAIPPEKTRDRTEKRIVEIENSNSLQTSFKTWLKLNAPGFAKLGFNVDDSEIESTKSKWKIDTLAADLFVPSLDYVRKVMGVQEVKDNTEWYMAQRRIFIVTGIRIANASMNVDEAASRDVSGEGEVSGKDPITSVGGGGGGKFQKNSDTSQITEADSMSDFVFAYRLHEVYYRLWLSPPKPYTRGETSAIGSGEKITTTGGSKEASVKPKGYEVEGVEGEPFDSDSFELGAYNVPKSRFVS</sequence>
<reference evidence="2 3" key="1">
    <citation type="submission" date="2024-07" db="EMBL/GenBank/DDBJ databases">
        <title>Section-level genome sequencing and comparative genomics of Aspergillus sections Usti and Cavernicolus.</title>
        <authorList>
            <consortium name="Lawrence Berkeley National Laboratory"/>
            <person name="Nybo J.L."/>
            <person name="Vesth T.C."/>
            <person name="Theobald S."/>
            <person name="Frisvad J.C."/>
            <person name="Larsen T.O."/>
            <person name="Kjaerboelling I."/>
            <person name="Rothschild-Mancinelli K."/>
            <person name="Lyhne E.K."/>
            <person name="Kogle M.E."/>
            <person name="Barry K."/>
            <person name="Clum A."/>
            <person name="Na H."/>
            <person name="Ledsgaard L."/>
            <person name="Lin J."/>
            <person name="Lipzen A."/>
            <person name="Kuo A."/>
            <person name="Riley R."/>
            <person name="Mondo S."/>
            <person name="Labutti K."/>
            <person name="Haridas S."/>
            <person name="Pangalinan J."/>
            <person name="Salamov A.A."/>
            <person name="Simmons B.A."/>
            <person name="Magnuson J.K."/>
            <person name="Chen J."/>
            <person name="Drula E."/>
            <person name="Henrissat B."/>
            <person name="Wiebenga A."/>
            <person name="Lubbers R.J."/>
            <person name="Gomes A.C."/>
            <person name="Makela M.R."/>
            <person name="Stajich J."/>
            <person name="Grigoriev I.V."/>
            <person name="Mortensen U.H."/>
            <person name="De Vries R.P."/>
            <person name="Baker S.E."/>
            <person name="Andersen M.R."/>
        </authorList>
    </citation>
    <scope>NUCLEOTIDE SEQUENCE [LARGE SCALE GENOMIC DNA]</scope>
    <source>
        <strain evidence="2 3">CBS 209.92</strain>
    </source>
</reference>
<dbReference type="EMBL" id="JBFTWV010000241">
    <property type="protein sequence ID" value="KAL2783373.1"/>
    <property type="molecule type" value="Genomic_DNA"/>
</dbReference>
<organism evidence="2 3">
    <name type="scientific">Aspergillus keveii</name>
    <dbReference type="NCBI Taxonomy" id="714993"/>
    <lineage>
        <taxon>Eukaryota</taxon>
        <taxon>Fungi</taxon>
        <taxon>Dikarya</taxon>
        <taxon>Ascomycota</taxon>
        <taxon>Pezizomycotina</taxon>
        <taxon>Eurotiomycetes</taxon>
        <taxon>Eurotiomycetidae</taxon>
        <taxon>Eurotiales</taxon>
        <taxon>Aspergillaceae</taxon>
        <taxon>Aspergillus</taxon>
        <taxon>Aspergillus subgen. Nidulantes</taxon>
    </lineage>
</organism>
<protein>
    <submittedName>
        <fullName evidence="2">Uncharacterized protein</fullName>
    </submittedName>
</protein>
<comment type="caution">
    <text evidence="2">The sequence shown here is derived from an EMBL/GenBank/DDBJ whole genome shotgun (WGS) entry which is preliminary data.</text>
</comment>
<gene>
    <name evidence="2" type="ORF">BJX66DRAFT_344979</name>
</gene>
<name>A0ABR4FJZ1_9EURO</name>
<feature type="compositionally biased region" description="Polar residues" evidence="1">
    <location>
        <begin position="230"/>
        <end position="246"/>
    </location>
</feature>
<accession>A0ABR4FJZ1</accession>
<evidence type="ECO:0000313" key="2">
    <source>
        <dbReference type="EMBL" id="KAL2783373.1"/>
    </source>
</evidence>
<keyword evidence="3" id="KW-1185">Reference proteome</keyword>
<dbReference type="Proteomes" id="UP001610563">
    <property type="component" value="Unassembled WGS sequence"/>
</dbReference>
<evidence type="ECO:0000313" key="3">
    <source>
        <dbReference type="Proteomes" id="UP001610563"/>
    </source>
</evidence>
<proteinExistence type="predicted"/>